<reference evidence="3" key="2">
    <citation type="submission" date="2020-09" db="EMBL/GenBank/DDBJ databases">
        <authorList>
            <person name="Sun Q."/>
            <person name="Ohkuma M."/>
        </authorList>
    </citation>
    <scope>NUCLEOTIDE SEQUENCE</scope>
    <source>
        <strain evidence="3">JCM 5069</strain>
    </source>
</reference>
<dbReference type="Gene3D" id="2.60.40.1890">
    <property type="entry name" value="PCu(A)C copper chaperone"/>
    <property type="match status" value="1"/>
</dbReference>
<sequence length="195" mass="19425">MAAPTAAAGARARVVALALAAVVGCGALAGCGGGSGADGTDGTGGRSGGQAAADTAARPHLRISGAFLPVPVTTGLAAGFCVVRNTGGADTLTSVTSDIADRVTLHRTRNGRMEMQDSFPVPAHGALDFSRGGNHLMFEQLTHKPKVGDTVTVRLHFRRSGTLTVKVPVRPATYNPGAGGAFGTPPDGAGSARTP</sequence>
<dbReference type="PANTHER" id="PTHR36302:SF1">
    <property type="entry name" value="COPPER CHAPERONE PCU(A)C"/>
    <property type="match status" value="1"/>
</dbReference>
<dbReference type="AlphaFoldDB" id="A0A919FQQ9"/>
<name>A0A919FQQ9_9ACTN</name>
<evidence type="ECO:0008006" key="5">
    <source>
        <dbReference type="Google" id="ProtNLM"/>
    </source>
</evidence>
<evidence type="ECO:0000256" key="1">
    <source>
        <dbReference type="SAM" id="MobiDB-lite"/>
    </source>
</evidence>
<dbReference type="InterPro" id="IPR007410">
    <property type="entry name" value="LpqE-like"/>
</dbReference>
<gene>
    <name evidence="3" type="ORF">GCM10018793_03270</name>
</gene>
<dbReference type="InterPro" id="IPR058248">
    <property type="entry name" value="Lxx211020-like"/>
</dbReference>
<organism evidence="3 4">
    <name type="scientific">Streptomyces sulfonofaciens</name>
    <dbReference type="NCBI Taxonomy" id="68272"/>
    <lineage>
        <taxon>Bacteria</taxon>
        <taxon>Bacillati</taxon>
        <taxon>Actinomycetota</taxon>
        <taxon>Actinomycetes</taxon>
        <taxon>Kitasatosporales</taxon>
        <taxon>Streptomycetaceae</taxon>
        <taxon>Streptomyces</taxon>
    </lineage>
</organism>
<evidence type="ECO:0000313" key="3">
    <source>
        <dbReference type="EMBL" id="GHH69960.1"/>
    </source>
</evidence>
<feature type="chain" id="PRO_5039576992" description="Copper chaperone PCu(A)C" evidence="2">
    <location>
        <begin position="30"/>
        <end position="195"/>
    </location>
</feature>
<keyword evidence="4" id="KW-1185">Reference proteome</keyword>
<dbReference type="SUPFAM" id="SSF110087">
    <property type="entry name" value="DR1885-like metal-binding protein"/>
    <property type="match status" value="1"/>
</dbReference>
<protein>
    <recommendedName>
        <fullName evidence="5">Copper chaperone PCu(A)C</fullName>
    </recommendedName>
</protein>
<accession>A0A919FQQ9</accession>
<proteinExistence type="predicted"/>
<dbReference type="PANTHER" id="PTHR36302">
    <property type="entry name" value="BLR7088 PROTEIN"/>
    <property type="match status" value="1"/>
</dbReference>
<reference evidence="3" key="1">
    <citation type="journal article" date="2014" name="Int. J. Syst. Evol. Microbiol.">
        <title>Complete genome sequence of Corynebacterium casei LMG S-19264T (=DSM 44701T), isolated from a smear-ripened cheese.</title>
        <authorList>
            <consortium name="US DOE Joint Genome Institute (JGI-PGF)"/>
            <person name="Walter F."/>
            <person name="Albersmeier A."/>
            <person name="Kalinowski J."/>
            <person name="Ruckert C."/>
        </authorList>
    </citation>
    <scope>NUCLEOTIDE SEQUENCE</scope>
    <source>
        <strain evidence="3">JCM 5069</strain>
    </source>
</reference>
<dbReference type="RefSeq" id="WP_189929012.1">
    <property type="nucleotide sequence ID" value="NZ_BNCD01000001.1"/>
</dbReference>
<comment type="caution">
    <text evidence="3">The sequence shown here is derived from an EMBL/GenBank/DDBJ whole genome shotgun (WGS) entry which is preliminary data.</text>
</comment>
<keyword evidence="2" id="KW-0732">Signal</keyword>
<dbReference type="InterPro" id="IPR036182">
    <property type="entry name" value="PCuAC_sf"/>
</dbReference>
<evidence type="ECO:0000313" key="4">
    <source>
        <dbReference type="Proteomes" id="UP000603708"/>
    </source>
</evidence>
<dbReference type="Proteomes" id="UP000603708">
    <property type="component" value="Unassembled WGS sequence"/>
</dbReference>
<feature type="region of interest" description="Disordered" evidence="1">
    <location>
        <begin position="175"/>
        <end position="195"/>
    </location>
</feature>
<dbReference type="Pfam" id="PF04314">
    <property type="entry name" value="PCuAC"/>
    <property type="match status" value="1"/>
</dbReference>
<dbReference type="EMBL" id="BNCD01000001">
    <property type="protein sequence ID" value="GHH69960.1"/>
    <property type="molecule type" value="Genomic_DNA"/>
</dbReference>
<feature type="signal peptide" evidence="2">
    <location>
        <begin position="1"/>
        <end position="29"/>
    </location>
</feature>
<evidence type="ECO:0000256" key="2">
    <source>
        <dbReference type="SAM" id="SignalP"/>
    </source>
</evidence>